<protein>
    <submittedName>
        <fullName evidence="3">Helix-turn-helix domain-containing protein</fullName>
    </submittedName>
</protein>
<feature type="domain" description="PucR C-terminal helix-turn-helix" evidence="1">
    <location>
        <begin position="311"/>
        <end position="367"/>
    </location>
</feature>
<dbReference type="InterPro" id="IPR025736">
    <property type="entry name" value="PucR_C-HTH_dom"/>
</dbReference>
<keyword evidence="4" id="KW-1185">Reference proteome</keyword>
<accession>A0ABU2NY23</accession>
<evidence type="ECO:0000313" key="3">
    <source>
        <dbReference type="EMBL" id="MDT0381595.1"/>
    </source>
</evidence>
<dbReference type="PANTHER" id="PTHR33744:SF7">
    <property type="entry name" value="PUCR FAMILY TRANSCRIPTIONAL REGULATOR"/>
    <property type="match status" value="1"/>
</dbReference>
<gene>
    <name evidence="3" type="ORF">RM572_22810</name>
</gene>
<comment type="caution">
    <text evidence="3">The sequence shown here is derived from an EMBL/GenBank/DDBJ whole genome shotgun (WGS) entry which is preliminary data.</text>
</comment>
<sequence length="377" mass="40968">MSARRDATALAIRDALVRHVRAYGAQPSTARITLLHEVHETWRPVLCRAPGGEPLHRDDLAVYRELARSRALHAFPFADFRAGFEVAHTAGLRACLAVAEPGESVQPVAFTAWGVRELPRVLDVVTESYLDVHRSRGNAPAARALLLDALLAGRAPGPESDAGHLVVVFRPRERGAAVAAGTTAAVERLLGERSGLLWRGGPATGELLVTVPVESTLQRAREVARDLAVDLAGAWRSRLHAAEAFGASPAEVPAALREARRTLRLVTALPDAGDRPYREDDLLVELAVARQPDVRLRLTRLLEPLDRGPDLRRTLESLLACGLDRQRTAAALHLHRRSLAYRLGRIRELTGLDPATPHGIQVLRAALCAARLDALPE</sequence>
<organism evidence="3 4">
    <name type="scientific">Streptomyces hazeniae</name>
    <dbReference type="NCBI Taxonomy" id="3075538"/>
    <lineage>
        <taxon>Bacteria</taxon>
        <taxon>Bacillati</taxon>
        <taxon>Actinomycetota</taxon>
        <taxon>Actinomycetes</taxon>
        <taxon>Kitasatosporales</taxon>
        <taxon>Streptomycetaceae</taxon>
        <taxon>Streptomyces</taxon>
    </lineage>
</organism>
<evidence type="ECO:0000259" key="2">
    <source>
        <dbReference type="Pfam" id="PF14361"/>
    </source>
</evidence>
<dbReference type="Pfam" id="PF13556">
    <property type="entry name" value="HTH_30"/>
    <property type="match status" value="1"/>
</dbReference>
<dbReference type="Pfam" id="PF14361">
    <property type="entry name" value="RsbRD_N"/>
    <property type="match status" value="1"/>
</dbReference>
<dbReference type="PANTHER" id="PTHR33744">
    <property type="entry name" value="CARBOHYDRATE DIACID REGULATOR"/>
    <property type="match status" value="1"/>
</dbReference>
<dbReference type="InterPro" id="IPR042070">
    <property type="entry name" value="PucR_C-HTH_sf"/>
</dbReference>
<dbReference type="Gene3D" id="1.10.10.2840">
    <property type="entry name" value="PucR C-terminal helix-turn-helix domain"/>
    <property type="match status" value="1"/>
</dbReference>
<feature type="domain" description="RsbT co-antagonist protein RsbRD N-terminal" evidence="2">
    <location>
        <begin position="9"/>
        <end position="137"/>
    </location>
</feature>
<evidence type="ECO:0000313" key="4">
    <source>
        <dbReference type="Proteomes" id="UP001183414"/>
    </source>
</evidence>
<dbReference type="EMBL" id="JAVREQ010000024">
    <property type="protein sequence ID" value="MDT0381595.1"/>
    <property type="molecule type" value="Genomic_DNA"/>
</dbReference>
<dbReference type="RefSeq" id="WP_311675291.1">
    <property type="nucleotide sequence ID" value="NZ_JAVREQ010000024.1"/>
</dbReference>
<dbReference type="InterPro" id="IPR051448">
    <property type="entry name" value="CdaR-like_regulators"/>
</dbReference>
<dbReference type="Proteomes" id="UP001183414">
    <property type="component" value="Unassembled WGS sequence"/>
</dbReference>
<reference evidence="4" key="1">
    <citation type="submission" date="2023-07" db="EMBL/GenBank/DDBJ databases">
        <title>30 novel species of actinomycetes from the DSMZ collection.</title>
        <authorList>
            <person name="Nouioui I."/>
        </authorList>
    </citation>
    <scope>NUCLEOTIDE SEQUENCE [LARGE SCALE GENOMIC DNA]</scope>
    <source>
        <strain evidence="4">DSM 42041</strain>
    </source>
</reference>
<evidence type="ECO:0000259" key="1">
    <source>
        <dbReference type="Pfam" id="PF13556"/>
    </source>
</evidence>
<name>A0ABU2NY23_9ACTN</name>
<dbReference type="InterPro" id="IPR025751">
    <property type="entry name" value="RsbRD_N_dom"/>
</dbReference>
<proteinExistence type="predicted"/>